<dbReference type="OrthoDB" id="1936908at2759"/>
<feature type="region of interest" description="Disordered" evidence="1">
    <location>
        <begin position="204"/>
        <end position="233"/>
    </location>
</feature>
<dbReference type="InterPro" id="IPR005162">
    <property type="entry name" value="Retrotrans_gag_dom"/>
</dbReference>
<feature type="compositionally biased region" description="Polar residues" evidence="1">
    <location>
        <begin position="208"/>
        <end position="224"/>
    </location>
</feature>
<evidence type="ECO:0000313" key="4">
    <source>
        <dbReference type="Proteomes" id="UP000585474"/>
    </source>
</evidence>
<protein>
    <recommendedName>
        <fullName evidence="2">Retrotransposon gag domain-containing protein</fullName>
    </recommendedName>
</protein>
<evidence type="ECO:0000313" key="3">
    <source>
        <dbReference type="EMBL" id="GFZ10842.1"/>
    </source>
</evidence>
<name>A0A7J0GJB7_9ERIC</name>
<dbReference type="AlphaFoldDB" id="A0A7J0GJB7"/>
<proteinExistence type="predicted"/>
<accession>A0A7J0GJB7</accession>
<evidence type="ECO:0000259" key="2">
    <source>
        <dbReference type="Pfam" id="PF03732"/>
    </source>
</evidence>
<organism evidence="3 4">
    <name type="scientific">Actinidia rufa</name>
    <dbReference type="NCBI Taxonomy" id="165716"/>
    <lineage>
        <taxon>Eukaryota</taxon>
        <taxon>Viridiplantae</taxon>
        <taxon>Streptophyta</taxon>
        <taxon>Embryophyta</taxon>
        <taxon>Tracheophyta</taxon>
        <taxon>Spermatophyta</taxon>
        <taxon>Magnoliopsida</taxon>
        <taxon>eudicotyledons</taxon>
        <taxon>Gunneridae</taxon>
        <taxon>Pentapetalae</taxon>
        <taxon>asterids</taxon>
        <taxon>Ericales</taxon>
        <taxon>Actinidiaceae</taxon>
        <taxon>Actinidia</taxon>
    </lineage>
</organism>
<gene>
    <name evidence="3" type="ORF">Acr_22g0002400</name>
</gene>
<feature type="domain" description="Retrotransposon gag" evidence="2">
    <location>
        <begin position="80"/>
        <end position="168"/>
    </location>
</feature>
<sequence length="233" mass="26737">MPNQFTIDFVAALAAANILNQLRIDAKSRAWEIIKDFYWMNPPSFDGSSTDPLVASHWLAEIRKLFNILVINDDDKKVHLMACQLSGEANEWWESILVAHRDARRVARATENVKTLVVKNLMDKFEKLEQGTMTISEYTMQYQTLSRFAPKLVNTEEKKCRRFEKGLHSSVRRLVMSSHLRVFIEAVELSRTLELPKDSVRNVWGNEGKQSMGSVGMASGSQENQSRKIRDTF</sequence>
<dbReference type="Proteomes" id="UP000585474">
    <property type="component" value="Unassembled WGS sequence"/>
</dbReference>
<comment type="caution">
    <text evidence="3">The sequence shown here is derived from an EMBL/GenBank/DDBJ whole genome shotgun (WGS) entry which is preliminary data.</text>
</comment>
<dbReference type="EMBL" id="BJWL01000022">
    <property type="protein sequence ID" value="GFZ10842.1"/>
    <property type="molecule type" value="Genomic_DNA"/>
</dbReference>
<reference evidence="3 4" key="1">
    <citation type="submission" date="2019-07" db="EMBL/GenBank/DDBJ databases">
        <title>De Novo Assembly of kiwifruit Actinidia rufa.</title>
        <authorList>
            <person name="Sugita-Konishi S."/>
            <person name="Sato K."/>
            <person name="Mori E."/>
            <person name="Abe Y."/>
            <person name="Kisaki G."/>
            <person name="Hamano K."/>
            <person name="Suezawa K."/>
            <person name="Otani M."/>
            <person name="Fukuda T."/>
            <person name="Manabe T."/>
            <person name="Gomi K."/>
            <person name="Tabuchi M."/>
            <person name="Akimitsu K."/>
            <person name="Kataoka I."/>
        </authorList>
    </citation>
    <scope>NUCLEOTIDE SEQUENCE [LARGE SCALE GENOMIC DNA]</scope>
    <source>
        <strain evidence="4">cv. Fuchu</strain>
    </source>
</reference>
<dbReference type="Pfam" id="PF03732">
    <property type="entry name" value="Retrotrans_gag"/>
    <property type="match status" value="1"/>
</dbReference>
<evidence type="ECO:0000256" key="1">
    <source>
        <dbReference type="SAM" id="MobiDB-lite"/>
    </source>
</evidence>
<keyword evidence="4" id="KW-1185">Reference proteome</keyword>